<dbReference type="Pfam" id="PF13584">
    <property type="entry name" value="BatD"/>
    <property type="match status" value="1"/>
</dbReference>
<name>A0ABU1W8E0_9GAMM</name>
<organism evidence="4 5">
    <name type="scientific">Lysobacter niastensis</name>
    <dbReference type="NCBI Taxonomy" id="380629"/>
    <lineage>
        <taxon>Bacteria</taxon>
        <taxon>Pseudomonadati</taxon>
        <taxon>Pseudomonadota</taxon>
        <taxon>Gammaproteobacteria</taxon>
        <taxon>Lysobacterales</taxon>
        <taxon>Lysobacteraceae</taxon>
        <taxon>Lysobacter</taxon>
    </lineage>
</organism>
<keyword evidence="3" id="KW-0732">Signal</keyword>
<proteinExistence type="predicted"/>
<dbReference type="EMBL" id="JAVDVY010000001">
    <property type="protein sequence ID" value="MDR7133615.1"/>
    <property type="molecule type" value="Genomic_DNA"/>
</dbReference>
<dbReference type="PANTHER" id="PTHR40940:SF1">
    <property type="entry name" value="PROTEIN BATD"/>
    <property type="match status" value="1"/>
</dbReference>
<dbReference type="InterPro" id="IPR025738">
    <property type="entry name" value="BatD"/>
</dbReference>
<evidence type="ECO:0008006" key="6">
    <source>
        <dbReference type="Google" id="ProtNLM"/>
    </source>
</evidence>
<gene>
    <name evidence="4" type="ORF">J2X06_000799</name>
</gene>
<comment type="caution">
    <text evidence="4">The sequence shown here is derived from an EMBL/GenBank/DDBJ whole genome shotgun (WGS) entry which is preliminary data.</text>
</comment>
<accession>A0ABU1W8E0</accession>
<feature type="transmembrane region" description="Helical" evidence="2">
    <location>
        <begin position="422"/>
        <end position="441"/>
    </location>
</feature>
<evidence type="ECO:0000313" key="4">
    <source>
        <dbReference type="EMBL" id="MDR7133615.1"/>
    </source>
</evidence>
<keyword evidence="2" id="KW-1133">Transmembrane helix</keyword>
<protein>
    <recommendedName>
        <fullName evidence="6">Protein BatD</fullName>
    </recommendedName>
</protein>
<feature type="region of interest" description="Disordered" evidence="1">
    <location>
        <begin position="539"/>
        <end position="572"/>
    </location>
</feature>
<evidence type="ECO:0000313" key="5">
    <source>
        <dbReference type="Proteomes" id="UP001251524"/>
    </source>
</evidence>
<feature type="signal peptide" evidence="3">
    <location>
        <begin position="1"/>
        <end position="27"/>
    </location>
</feature>
<keyword evidence="5" id="KW-1185">Reference proteome</keyword>
<reference evidence="4 5" key="1">
    <citation type="submission" date="2023-07" db="EMBL/GenBank/DDBJ databases">
        <title>Sorghum-associated microbial communities from plants grown in Nebraska, USA.</title>
        <authorList>
            <person name="Schachtman D."/>
        </authorList>
    </citation>
    <scope>NUCLEOTIDE SEQUENCE [LARGE SCALE GENOMIC DNA]</scope>
    <source>
        <strain evidence="4 5">BE198</strain>
    </source>
</reference>
<evidence type="ECO:0000256" key="3">
    <source>
        <dbReference type="SAM" id="SignalP"/>
    </source>
</evidence>
<sequence length="572" mass="61254">MHPLQRRFAFLFGAWLLLSMISLGASAQTRAWLDRDNIAAGETVTLNIETTSAVSVSPDYTPLQRDFFLTGHTSRREYELVNGRSRTRTLYAVALQPRREGLIAIPPLSVGGERTQLLSLQVAARSAQVPARAGADVFIESEADDEAPYVQQAVGWVVRLYSAAPLVSGQLDQMAPDGASLQRVGDDAQFVREIAGRRYSVVERRFLLIPERSGALTVPPATFEGRGTGGFFDDLFGNRGGELRAQAAPRFLQVRSAPANAPQPWLPLHDLQLRYQSTPQELRTGSAATLTVEAVADGATAAQMPELQLPAIDGVQVFPDPVQADERFVEGRPRVKLTRRFSLVPSRAGQAQLSGMRLQWWDVRAGAVRSASLPALSWPVAVGDAASTDQNAASASAAPATVTAAGTAAVPWGAMQGANRNWILIALLFAALWLFTLVWGLHRRAPAVAAASKEPVDAMPAEIRSQADLKRALDHADFGELAQTLCAMARPPAQGIDEVLARLADPRQRQAIQAMERARWGGGDGPAARGLLRSAFAQGPRWRTAESTAPSPLPPLYPQGEAKGGPGGGSGG</sequence>
<keyword evidence="2" id="KW-0472">Membrane</keyword>
<dbReference type="PANTHER" id="PTHR40940">
    <property type="entry name" value="PROTEIN BATD-RELATED"/>
    <property type="match status" value="1"/>
</dbReference>
<keyword evidence="2" id="KW-0812">Transmembrane</keyword>
<evidence type="ECO:0000256" key="2">
    <source>
        <dbReference type="SAM" id="Phobius"/>
    </source>
</evidence>
<evidence type="ECO:0000256" key="1">
    <source>
        <dbReference type="SAM" id="MobiDB-lite"/>
    </source>
</evidence>
<feature type="chain" id="PRO_5045255629" description="Protein BatD" evidence="3">
    <location>
        <begin position="28"/>
        <end position="572"/>
    </location>
</feature>
<dbReference type="RefSeq" id="WP_310061221.1">
    <property type="nucleotide sequence ID" value="NZ_JAVDVY010000001.1"/>
</dbReference>
<dbReference type="Proteomes" id="UP001251524">
    <property type="component" value="Unassembled WGS sequence"/>
</dbReference>
<feature type="compositionally biased region" description="Gly residues" evidence="1">
    <location>
        <begin position="562"/>
        <end position="572"/>
    </location>
</feature>